<gene>
    <name evidence="1" type="ORF">HNR55_001667</name>
</gene>
<evidence type="ECO:0000313" key="1">
    <source>
        <dbReference type="EMBL" id="MBB6457079.1"/>
    </source>
</evidence>
<dbReference type="Proteomes" id="UP000578000">
    <property type="component" value="Unassembled WGS sequence"/>
</dbReference>
<evidence type="ECO:0000313" key="2">
    <source>
        <dbReference type="Proteomes" id="UP000578000"/>
    </source>
</evidence>
<keyword evidence="2" id="KW-1185">Reference proteome</keyword>
<reference evidence="1 2" key="1">
    <citation type="submission" date="2020-08" db="EMBL/GenBank/DDBJ databases">
        <title>Genomic Encyclopedia of Type Strains, Phase IV (KMG-IV): sequencing the most valuable type-strain genomes for metagenomic binning, comparative biology and taxonomic classification.</title>
        <authorList>
            <person name="Goeker M."/>
        </authorList>
    </citation>
    <scope>NUCLEOTIDE SEQUENCE [LARGE SCALE GENOMIC DNA]</scope>
    <source>
        <strain evidence="1 2">DSM 4491</strain>
    </source>
</reference>
<dbReference type="EMBL" id="JACHIE010000006">
    <property type="protein sequence ID" value="MBB6457079.1"/>
    <property type="molecule type" value="Genomic_DNA"/>
</dbReference>
<name>A0A841QDW0_9PROT</name>
<comment type="caution">
    <text evidence="1">The sequence shown here is derived from an EMBL/GenBank/DDBJ whole genome shotgun (WGS) entry which is preliminary data.</text>
</comment>
<sequence>MERPVKRLAGGGAWCAPAVLAFGVRCGSVARAGGFPAVLRG</sequence>
<organism evidence="1 2">
    <name type="scientific">Acetobacter lovaniensis</name>
    <dbReference type="NCBI Taxonomy" id="104100"/>
    <lineage>
        <taxon>Bacteria</taxon>
        <taxon>Pseudomonadati</taxon>
        <taxon>Pseudomonadota</taxon>
        <taxon>Alphaproteobacteria</taxon>
        <taxon>Acetobacterales</taxon>
        <taxon>Acetobacteraceae</taxon>
        <taxon>Acetobacter</taxon>
    </lineage>
</organism>
<accession>A0A841QDW0</accession>
<dbReference type="RefSeq" id="WP_260400875.1">
    <property type="nucleotide sequence ID" value="NZ_BAABDB010000007.1"/>
</dbReference>
<dbReference type="AlphaFoldDB" id="A0A841QDW0"/>
<protein>
    <submittedName>
        <fullName evidence="1">Uncharacterized protein</fullName>
    </submittedName>
</protein>
<proteinExistence type="predicted"/>